<dbReference type="PANTHER" id="PTHR47917">
    <property type="match status" value="1"/>
</dbReference>
<dbReference type="Proteomes" id="UP001259803">
    <property type="component" value="Unassembled WGS sequence"/>
</dbReference>
<dbReference type="RefSeq" id="WP_311340889.1">
    <property type="nucleotide sequence ID" value="NZ_JAVRHS010000006.1"/>
</dbReference>
<name>A0ABU2ZI73_9SPHN</name>
<evidence type="ECO:0000256" key="3">
    <source>
        <dbReference type="ARBA" id="ARBA00022741"/>
    </source>
</evidence>
<protein>
    <submittedName>
        <fullName evidence="9">Coenzyme F420-0:L-glutamate ligase</fullName>
        <ecNumber evidence="9">6.3.2.31</ecNumber>
    </submittedName>
</protein>
<evidence type="ECO:0000259" key="8">
    <source>
        <dbReference type="Pfam" id="PF01996"/>
    </source>
</evidence>
<keyword evidence="10" id="KW-1185">Reference proteome</keyword>
<comment type="caution">
    <text evidence="9">The sequence shown here is derived from an EMBL/GenBank/DDBJ whole genome shotgun (WGS) entry which is preliminary data.</text>
</comment>
<proteinExistence type="predicted"/>
<dbReference type="GO" id="GO:0052618">
    <property type="term" value="F:coenzyme F420-0:L-glutamate ligase activity"/>
    <property type="evidence" value="ECO:0007669"/>
    <property type="project" value="UniProtKB-EC"/>
</dbReference>
<keyword evidence="1 9" id="KW-0436">Ligase</keyword>
<keyword evidence="6" id="KW-0342">GTP-binding</keyword>
<dbReference type="Gene3D" id="3.30.1330.100">
    <property type="entry name" value="CofE-like"/>
    <property type="match status" value="1"/>
</dbReference>
<dbReference type="Gene3D" id="3.90.1660.10">
    <property type="entry name" value="CofE-like domain"/>
    <property type="match status" value="1"/>
</dbReference>
<evidence type="ECO:0000256" key="1">
    <source>
        <dbReference type="ARBA" id="ARBA00022598"/>
    </source>
</evidence>
<keyword evidence="7" id="KW-0464">Manganese</keyword>
<accession>A0ABU2ZI73</accession>
<dbReference type="NCBIfam" id="TIGR01916">
    <property type="entry name" value="F420_cofE"/>
    <property type="match status" value="1"/>
</dbReference>
<dbReference type="SUPFAM" id="SSF144010">
    <property type="entry name" value="CofE-like"/>
    <property type="match status" value="1"/>
</dbReference>
<dbReference type="EC" id="6.3.2.31" evidence="9"/>
<dbReference type="InterPro" id="IPR002847">
    <property type="entry name" value="F420-0_gamma-glut_ligase-dom"/>
</dbReference>
<evidence type="ECO:0000256" key="4">
    <source>
        <dbReference type="ARBA" id="ARBA00022842"/>
    </source>
</evidence>
<organism evidence="9 10">
    <name type="scientific">Croceicoccus esteveae</name>
    <dbReference type="NCBI Taxonomy" id="3075597"/>
    <lineage>
        <taxon>Bacteria</taxon>
        <taxon>Pseudomonadati</taxon>
        <taxon>Pseudomonadota</taxon>
        <taxon>Alphaproteobacteria</taxon>
        <taxon>Sphingomonadales</taxon>
        <taxon>Erythrobacteraceae</taxon>
        <taxon>Croceicoccus</taxon>
    </lineage>
</organism>
<dbReference type="PANTHER" id="PTHR47917:SF1">
    <property type="entry name" value="COENZYME F420:L-GLUTAMATE LIGASE"/>
    <property type="match status" value="1"/>
</dbReference>
<dbReference type="InterPro" id="IPR008225">
    <property type="entry name" value="F420-0_g-glutamyl_ligase"/>
</dbReference>
<gene>
    <name evidence="9" type="primary">cofE</name>
    <name evidence="9" type="ORF">RM533_08935</name>
</gene>
<dbReference type="EMBL" id="JAVRHS010000006">
    <property type="protein sequence ID" value="MDT0576311.1"/>
    <property type="molecule type" value="Genomic_DNA"/>
</dbReference>
<evidence type="ECO:0000256" key="2">
    <source>
        <dbReference type="ARBA" id="ARBA00022723"/>
    </source>
</evidence>
<dbReference type="Pfam" id="PF01996">
    <property type="entry name" value="F420_ligase"/>
    <property type="match status" value="1"/>
</dbReference>
<keyword evidence="3" id="KW-0547">Nucleotide-binding</keyword>
<evidence type="ECO:0000256" key="7">
    <source>
        <dbReference type="ARBA" id="ARBA00023211"/>
    </source>
</evidence>
<reference evidence="9 10" key="1">
    <citation type="submission" date="2023-09" db="EMBL/GenBank/DDBJ databases">
        <authorList>
            <person name="Rey-Velasco X."/>
        </authorList>
    </citation>
    <scope>NUCLEOTIDE SEQUENCE [LARGE SCALE GENOMIC DNA]</scope>
    <source>
        <strain evidence="9 10">F390</strain>
    </source>
</reference>
<keyword evidence="2" id="KW-0479">Metal-binding</keyword>
<evidence type="ECO:0000256" key="5">
    <source>
        <dbReference type="ARBA" id="ARBA00022958"/>
    </source>
</evidence>
<evidence type="ECO:0000256" key="6">
    <source>
        <dbReference type="ARBA" id="ARBA00023134"/>
    </source>
</evidence>
<evidence type="ECO:0000313" key="9">
    <source>
        <dbReference type="EMBL" id="MDT0576311.1"/>
    </source>
</evidence>
<evidence type="ECO:0000313" key="10">
    <source>
        <dbReference type="Proteomes" id="UP001259803"/>
    </source>
</evidence>
<keyword evidence="4" id="KW-0460">Magnesium</keyword>
<sequence>MTMYSVHPVAGLPEFRAGDDLPVILSDHLATGDPGLAPGDILVVTQKIVSKAEGRMFDLACVDVSDEARKLAGITLKEPALVELVLRESSAVVRAVPNVLITRHRLGHVMANAGIDASNLGKGGENRVLLLPEDPDSSARRIAEPCQDRTGVLPGVVISDSFGRPWRIGTTNVAIGTAGPPAVIDERGKPDRDGRIMQVTQIAFADSVAAAAGLAMGEGPEGLPACVVRGLEWQPGYQTSSDLLRPPGEDLFR</sequence>
<keyword evidence="5" id="KW-0630">Potassium</keyword>
<feature type="domain" description="Coenzyme F420:L-glutamate ligase-like" evidence="8">
    <location>
        <begin position="12"/>
        <end position="230"/>
    </location>
</feature>